<organism evidence="2 3">
    <name type="scientific">Podarcis lilfordi</name>
    <name type="common">Lilford's wall lizard</name>
    <dbReference type="NCBI Taxonomy" id="74358"/>
    <lineage>
        <taxon>Eukaryota</taxon>
        <taxon>Metazoa</taxon>
        <taxon>Chordata</taxon>
        <taxon>Craniata</taxon>
        <taxon>Vertebrata</taxon>
        <taxon>Euteleostomi</taxon>
        <taxon>Lepidosauria</taxon>
        <taxon>Squamata</taxon>
        <taxon>Bifurcata</taxon>
        <taxon>Unidentata</taxon>
        <taxon>Episquamata</taxon>
        <taxon>Laterata</taxon>
        <taxon>Lacertibaenia</taxon>
        <taxon>Lacertidae</taxon>
        <taxon>Podarcis</taxon>
    </lineage>
</organism>
<proteinExistence type="predicted"/>
<evidence type="ECO:0000313" key="3">
    <source>
        <dbReference type="Proteomes" id="UP001178461"/>
    </source>
</evidence>
<feature type="compositionally biased region" description="Basic residues" evidence="1">
    <location>
        <begin position="24"/>
        <end position="33"/>
    </location>
</feature>
<protein>
    <submittedName>
        <fullName evidence="2">Uncharacterized protein</fullName>
    </submittedName>
</protein>
<accession>A0AA35JS56</accession>
<dbReference type="EMBL" id="OX395127">
    <property type="protein sequence ID" value="CAI5765080.1"/>
    <property type="molecule type" value="Genomic_DNA"/>
</dbReference>
<dbReference type="Proteomes" id="UP001178461">
    <property type="component" value="Chromosome 2"/>
</dbReference>
<evidence type="ECO:0000313" key="2">
    <source>
        <dbReference type="EMBL" id="CAI5765080.1"/>
    </source>
</evidence>
<feature type="region of interest" description="Disordered" evidence="1">
    <location>
        <begin position="1"/>
        <end position="33"/>
    </location>
</feature>
<sequence length="57" mass="5786">MEGEEASATAQRSPGAKGAPLRGRFSRQLKRHPGKALLSIAAFPSAAGRKSPGAASP</sequence>
<reference evidence="2" key="1">
    <citation type="submission" date="2022-12" db="EMBL/GenBank/DDBJ databases">
        <authorList>
            <person name="Alioto T."/>
            <person name="Alioto T."/>
            <person name="Gomez Garrido J."/>
        </authorList>
    </citation>
    <scope>NUCLEOTIDE SEQUENCE</scope>
</reference>
<dbReference type="AlphaFoldDB" id="A0AA35JS56"/>
<name>A0AA35JS56_9SAUR</name>
<gene>
    <name evidence="2" type="ORF">PODLI_1B018777</name>
</gene>
<keyword evidence="3" id="KW-1185">Reference proteome</keyword>
<evidence type="ECO:0000256" key="1">
    <source>
        <dbReference type="SAM" id="MobiDB-lite"/>
    </source>
</evidence>